<protein>
    <submittedName>
        <fullName evidence="3">Arsenate reductase family protein</fullName>
    </submittedName>
</protein>
<comment type="similarity">
    <text evidence="1 2">Belongs to the ArsC family.</text>
</comment>
<dbReference type="PANTHER" id="PTHR30041">
    <property type="entry name" value="ARSENATE REDUCTASE"/>
    <property type="match status" value="1"/>
</dbReference>
<dbReference type="AlphaFoldDB" id="A0AAP3AN34"/>
<reference evidence="3" key="1">
    <citation type="submission" date="2022-10" db="EMBL/GenBank/DDBJ databases">
        <title>Sifting through the core-genome to identify putative cross-protective antigens against Riemerella anatipestifer.</title>
        <authorList>
            <person name="Zheng X."/>
            <person name="Zhang W."/>
        </authorList>
    </citation>
    <scope>NUCLEOTIDE SEQUENCE</scope>
    <source>
        <strain evidence="3">ZWRA178</strain>
    </source>
</reference>
<name>A0AAP3AN34_RIEAN</name>
<dbReference type="RefSeq" id="WP_064970711.1">
    <property type="nucleotide sequence ID" value="NZ_CP029760.1"/>
</dbReference>
<dbReference type="SUPFAM" id="SSF52833">
    <property type="entry name" value="Thioredoxin-like"/>
    <property type="match status" value="1"/>
</dbReference>
<gene>
    <name evidence="3" type="ORF">OKE68_10545</name>
</gene>
<evidence type="ECO:0000256" key="1">
    <source>
        <dbReference type="ARBA" id="ARBA00007198"/>
    </source>
</evidence>
<dbReference type="Pfam" id="PF03960">
    <property type="entry name" value="ArsC"/>
    <property type="match status" value="1"/>
</dbReference>
<dbReference type="InterPro" id="IPR006660">
    <property type="entry name" value="Arsenate_reductase-like"/>
</dbReference>
<dbReference type="PANTHER" id="PTHR30041:SF7">
    <property type="entry name" value="GLOBAL TRANSCRIPTIONAL REGULATOR SPX"/>
    <property type="match status" value="1"/>
</dbReference>
<evidence type="ECO:0000256" key="2">
    <source>
        <dbReference type="PROSITE-ProRule" id="PRU01282"/>
    </source>
</evidence>
<proteinExistence type="inferred from homology"/>
<dbReference type="EMBL" id="JAOZYT010000095">
    <property type="protein sequence ID" value="MCW0524750.1"/>
    <property type="molecule type" value="Genomic_DNA"/>
</dbReference>
<sequence length="117" mass="13831">MTKTVFYLKTCSTCKRIMQDLDLSDWNLREIKSEPINAEELSQMYAVTKSYEELFSKRSTQIKANNIDVKELKEEDFKTLLLQHYSFLKRPVFLIGKEDIYIGNSSKTIEALKQKYF</sequence>
<evidence type="ECO:0000313" key="4">
    <source>
        <dbReference type="Proteomes" id="UP001207440"/>
    </source>
</evidence>
<organism evidence="3 4">
    <name type="scientific">Riemerella anatipestifer</name>
    <name type="common">Moraxella anatipestifer</name>
    <dbReference type="NCBI Taxonomy" id="34085"/>
    <lineage>
        <taxon>Bacteria</taxon>
        <taxon>Pseudomonadati</taxon>
        <taxon>Bacteroidota</taxon>
        <taxon>Flavobacteriia</taxon>
        <taxon>Flavobacteriales</taxon>
        <taxon>Weeksellaceae</taxon>
        <taxon>Riemerella</taxon>
    </lineage>
</organism>
<dbReference type="PROSITE" id="PS51353">
    <property type="entry name" value="ARSC"/>
    <property type="match status" value="1"/>
</dbReference>
<dbReference type="Gene3D" id="3.40.30.10">
    <property type="entry name" value="Glutaredoxin"/>
    <property type="match status" value="1"/>
</dbReference>
<accession>A0AAP3AN34</accession>
<dbReference type="Proteomes" id="UP001207440">
    <property type="component" value="Unassembled WGS sequence"/>
</dbReference>
<evidence type="ECO:0000313" key="3">
    <source>
        <dbReference type="EMBL" id="MCW0524750.1"/>
    </source>
</evidence>
<dbReference type="InterPro" id="IPR036249">
    <property type="entry name" value="Thioredoxin-like_sf"/>
</dbReference>
<comment type="caution">
    <text evidence="3">The sequence shown here is derived from an EMBL/GenBank/DDBJ whole genome shotgun (WGS) entry which is preliminary data.</text>
</comment>